<dbReference type="Proteomes" id="UP000559256">
    <property type="component" value="Unassembled WGS sequence"/>
</dbReference>
<proteinExistence type="predicted"/>
<feature type="compositionally biased region" description="Polar residues" evidence="6">
    <location>
        <begin position="91"/>
        <end position="110"/>
    </location>
</feature>
<evidence type="ECO:0000259" key="7">
    <source>
        <dbReference type="Pfam" id="PF05699"/>
    </source>
</evidence>
<feature type="region of interest" description="Disordered" evidence="6">
    <location>
        <begin position="1"/>
        <end position="191"/>
    </location>
</feature>
<dbReference type="PANTHER" id="PTHR46481:SF10">
    <property type="entry name" value="ZINC FINGER BED DOMAIN-CONTAINING PROTEIN 39"/>
    <property type="match status" value="1"/>
</dbReference>
<dbReference type="SUPFAM" id="SSF53098">
    <property type="entry name" value="Ribonuclease H-like"/>
    <property type="match status" value="1"/>
</dbReference>
<comment type="caution">
    <text evidence="8">The sequence shown here is derived from an EMBL/GenBank/DDBJ whole genome shotgun (WGS) entry which is preliminary data.</text>
</comment>
<feature type="compositionally biased region" description="Low complexity" evidence="6">
    <location>
        <begin position="159"/>
        <end position="169"/>
    </location>
</feature>
<keyword evidence="4" id="KW-0862">Zinc</keyword>
<organism evidence="8 9">
    <name type="scientific">Tetrapyrgos nigripes</name>
    <dbReference type="NCBI Taxonomy" id="182062"/>
    <lineage>
        <taxon>Eukaryota</taxon>
        <taxon>Fungi</taxon>
        <taxon>Dikarya</taxon>
        <taxon>Basidiomycota</taxon>
        <taxon>Agaricomycotina</taxon>
        <taxon>Agaricomycetes</taxon>
        <taxon>Agaricomycetidae</taxon>
        <taxon>Agaricales</taxon>
        <taxon>Marasmiineae</taxon>
        <taxon>Marasmiaceae</taxon>
        <taxon>Tetrapyrgos</taxon>
    </lineage>
</organism>
<dbReference type="Pfam" id="PF05699">
    <property type="entry name" value="Dimer_Tnp_hAT"/>
    <property type="match status" value="1"/>
</dbReference>
<evidence type="ECO:0000256" key="6">
    <source>
        <dbReference type="SAM" id="MobiDB-lite"/>
    </source>
</evidence>
<evidence type="ECO:0000256" key="5">
    <source>
        <dbReference type="ARBA" id="ARBA00023242"/>
    </source>
</evidence>
<comment type="subcellular location">
    <subcellularLocation>
        <location evidence="1">Nucleus</location>
    </subcellularLocation>
</comment>
<reference evidence="8 9" key="1">
    <citation type="journal article" date="2020" name="ISME J.">
        <title>Uncovering the hidden diversity of litter-decomposition mechanisms in mushroom-forming fungi.</title>
        <authorList>
            <person name="Floudas D."/>
            <person name="Bentzer J."/>
            <person name="Ahren D."/>
            <person name="Johansson T."/>
            <person name="Persson P."/>
            <person name="Tunlid A."/>
        </authorList>
    </citation>
    <scope>NUCLEOTIDE SEQUENCE [LARGE SCALE GENOMIC DNA]</scope>
    <source>
        <strain evidence="8 9">CBS 291.85</strain>
    </source>
</reference>
<dbReference type="InterPro" id="IPR052035">
    <property type="entry name" value="ZnF_BED_domain_contain"/>
</dbReference>
<protein>
    <recommendedName>
        <fullName evidence="7">HAT C-terminal dimerisation domain-containing protein</fullName>
    </recommendedName>
</protein>
<feature type="compositionally biased region" description="Low complexity" evidence="6">
    <location>
        <begin position="116"/>
        <end position="126"/>
    </location>
</feature>
<dbReference type="OrthoDB" id="2690041at2759"/>
<evidence type="ECO:0000256" key="4">
    <source>
        <dbReference type="ARBA" id="ARBA00022833"/>
    </source>
</evidence>
<feature type="compositionally biased region" description="Polar residues" evidence="6">
    <location>
        <begin position="1"/>
        <end position="17"/>
    </location>
</feature>
<dbReference type="InterPro" id="IPR008906">
    <property type="entry name" value="HATC_C_dom"/>
</dbReference>
<gene>
    <name evidence="8" type="ORF">D9758_010972</name>
</gene>
<evidence type="ECO:0000313" key="9">
    <source>
        <dbReference type="Proteomes" id="UP000559256"/>
    </source>
</evidence>
<feature type="domain" description="HAT C-terminal dimerisation" evidence="7">
    <location>
        <begin position="873"/>
        <end position="952"/>
    </location>
</feature>
<feature type="compositionally biased region" description="Pro residues" evidence="6">
    <location>
        <begin position="175"/>
        <end position="188"/>
    </location>
</feature>
<feature type="compositionally biased region" description="Low complexity" evidence="6">
    <location>
        <begin position="44"/>
        <end position="61"/>
    </location>
</feature>
<keyword evidence="5" id="KW-0539">Nucleus</keyword>
<accession>A0A8H5LPW6</accession>
<sequence>MFPDQQQVLKADQSGSPPTTPLRIRSNPDRQSPPEPPIFQSAVPFQPSSTPSTPFYQPYTSHYHTALPYGPHPQYQQWPFPYYSPNPTPQPSRASTPLTNSTPVQANFITWQPPLASGSQSQASSMSRKRSAPISNPPPSRNVRARQSSDKENHVVPRPAIAPTPTATISGAGPIPNPSFPAPSPLPPALDSSIFKSVQAKQKRSDSGSHGAATDCWYFMVPADTDAIPPPNPNLKPFATRPKGCKWLACRLCPEGNKVGTFQNASGGLTRSIRRHLTKFHGPIYNEFVPKFKLKGWDSLESTPTISKYFRHPGEEFSTTVFMELLVRWIVVDDQSINVIECPEFRDVLAYIGLDLAPNDIPHRTKLMELIFSQFDNEFTNIKREIQNSLGRISYTSDMWSRGNLEGYMAVTAHYFIRKDGHLVMKSRLIAFRHIGETHDGETMAKYFFTVLNELGIARRIGSITLDNASNNNTMMRALERMFQEIGIQFSAEGNRIRCFPHIINIAVKTGLSKLTYAEEPQGFQDPDGVTEADIVDFTPPPAFESISPDYLAALKVDLIARVRKLVNACRASGKRRSGLRKVVIEIREAVLAEKEQAGVEITEDDENNVIKVVVLLRDVDTRWSSIFLMIDRMFLLYPAIQKFAQLPENDEIHSLLLKDSELLVLNDIRLYLKAFHVIQEAVSGERTPTLSFVLPLYERLISNLKKLRIILPNLSHMIDSSLDKIYEYVDKARSTHIYAFALVINPTSKLTWIEDQWSEQDASNAKAAIINVMTEHRTLMRHEKAQSEVPGRIPIDFGGSDAARALNSGFDYLDEFTESLNTLSRTSSTSLSLTSSLASVFDDTSESHDTVLSDEERENEAMLEDHQLAKEELASWIGEGVLQGRIDLVHFWDNSTLQRKFPSLFRLALDVLPAQASAVPCERVFSSSKETDTDRRTRMSSVLVEVLQILKALYRDDRLNFTKSWVAKPSELGEENDQKYCTESDSFKDGMTTTDLQTDELRDMLVKGQVADIMRLVEASYNSH</sequence>
<dbReference type="EMBL" id="JAACJM010000029">
    <property type="protein sequence ID" value="KAF5365093.1"/>
    <property type="molecule type" value="Genomic_DNA"/>
</dbReference>
<name>A0A8H5LPW6_9AGAR</name>
<keyword evidence="9" id="KW-1185">Reference proteome</keyword>
<dbReference type="InterPro" id="IPR012337">
    <property type="entry name" value="RNaseH-like_sf"/>
</dbReference>
<evidence type="ECO:0000313" key="8">
    <source>
        <dbReference type="EMBL" id="KAF5365093.1"/>
    </source>
</evidence>
<dbReference type="GO" id="GO:0008270">
    <property type="term" value="F:zinc ion binding"/>
    <property type="evidence" value="ECO:0007669"/>
    <property type="project" value="UniProtKB-KW"/>
</dbReference>
<evidence type="ECO:0000256" key="2">
    <source>
        <dbReference type="ARBA" id="ARBA00022723"/>
    </source>
</evidence>
<evidence type="ECO:0000256" key="1">
    <source>
        <dbReference type="ARBA" id="ARBA00004123"/>
    </source>
</evidence>
<dbReference type="PANTHER" id="PTHR46481">
    <property type="entry name" value="ZINC FINGER BED DOMAIN-CONTAINING PROTEIN 4"/>
    <property type="match status" value="1"/>
</dbReference>
<dbReference type="AlphaFoldDB" id="A0A8H5LPW6"/>
<dbReference type="GO" id="GO:0005634">
    <property type="term" value="C:nucleus"/>
    <property type="evidence" value="ECO:0007669"/>
    <property type="project" value="UniProtKB-SubCell"/>
</dbReference>
<keyword evidence="2" id="KW-0479">Metal-binding</keyword>
<evidence type="ECO:0000256" key="3">
    <source>
        <dbReference type="ARBA" id="ARBA00022771"/>
    </source>
</evidence>
<keyword evidence="3" id="KW-0863">Zinc-finger</keyword>
<dbReference type="GO" id="GO:0046983">
    <property type="term" value="F:protein dimerization activity"/>
    <property type="evidence" value="ECO:0007669"/>
    <property type="project" value="InterPro"/>
</dbReference>